<dbReference type="Gene3D" id="3.40.50.10490">
    <property type="entry name" value="Glucose-6-phosphate isomerase like protein, domain 1"/>
    <property type="match status" value="1"/>
</dbReference>
<dbReference type="Gene3D" id="1.10.10.10">
    <property type="entry name" value="Winged helix-like DNA-binding domain superfamily/Winged helix DNA-binding domain"/>
    <property type="match status" value="1"/>
</dbReference>
<dbReference type="Pfam" id="PF01418">
    <property type="entry name" value="HTH_6"/>
    <property type="match status" value="1"/>
</dbReference>
<gene>
    <name evidence="2" type="ORF">WH87_03380</name>
</gene>
<dbReference type="PATRIC" id="fig|1293439.3.peg.232"/>
<proteinExistence type="predicted"/>
<dbReference type="RefSeq" id="WP_046138491.1">
    <property type="nucleotide sequence ID" value="NZ_LANJ01000011.1"/>
</dbReference>
<dbReference type="PANTHER" id="PTHR30514">
    <property type="entry name" value="GLUCOKINASE"/>
    <property type="match status" value="1"/>
</dbReference>
<dbReference type="STRING" id="1293439.WH87_03380"/>
<dbReference type="GO" id="GO:0003677">
    <property type="term" value="F:DNA binding"/>
    <property type="evidence" value="ECO:0007669"/>
    <property type="project" value="InterPro"/>
</dbReference>
<evidence type="ECO:0000313" key="3">
    <source>
        <dbReference type="Proteomes" id="UP000033411"/>
    </source>
</evidence>
<reference evidence="2 3" key="1">
    <citation type="submission" date="2015-03" db="EMBL/GenBank/DDBJ databases">
        <authorList>
            <person name="Lepp D."/>
            <person name="Hassan Y.I."/>
            <person name="Li X.-Z."/>
            <person name="Zhou T."/>
        </authorList>
    </citation>
    <scope>NUCLEOTIDE SEQUENCE [LARGE SCALE GENOMIC DNA]</scope>
    <source>
        <strain evidence="2 3">E84</strain>
    </source>
</reference>
<dbReference type="EMBL" id="LANJ01000011">
    <property type="protein sequence ID" value="KKC39280.1"/>
    <property type="molecule type" value="Genomic_DNA"/>
</dbReference>
<dbReference type="PANTHER" id="PTHR30514:SF1">
    <property type="entry name" value="HTH-TYPE TRANSCRIPTIONAL REGULATOR HEXR-RELATED"/>
    <property type="match status" value="1"/>
</dbReference>
<dbReference type="InterPro" id="IPR047640">
    <property type="entry name" value="RpiR-like"/>
</dbReference>
<dbReference type="GO" id="GO:0003700">
    <property type="term" value="F:DNA-binding transcription factor activity"/>
    <property type="evidence" value="ECO:0007669"/>
    <property type="project" value="InterPro"/>
</dbReference>
<feature type="domain" description="HTH rpiR-type" evidence="1">
    <location>
        <begin position="16"/>
        <end position="93"/>
    </location>
</feature>
<dbReference type="GO" id="GO:1901135">
    <property type="term" value="P:carbohydrate derivative metabolic process"/>
    <property type="evidence" value="ECO:0007669"/>
    <property type="project" value="InterPro"/>
</dbReference>
<dbReference type="InterPro" id="IPR036388">
    <property type="entry name" value="WH-like_DNA-bd_sf"/>
</dbReference>
<dbReference type="InterPro" id="IPR046348">
    <property type="entry name" value="SIS_dom_sf"/>
</dbReference>
<comment type="caution">
    <text evidence="2">The sequence shown here is derived from an EMBL/GenBank/DDBJ whole genome shotgun (WGS) entry which is preliminary data.</text>
</comment>
<keyword evidence="3" id="KW-1185">Reference proteome</keyword>
<accession>A0A0F5QE91</accession>
<dbReference type="GO" id="GO:0097367">
    <property type="term" value="F:carbohydrate derivative binding"/>
    <property type="evidence" value="ECO:0007669"/>
    <property type="project" value="InterPro"/>
</dbReference>
<evidence type="ECO:0000313" key="2">
    <source>
        <dbReference type="EMBL" id="KKC39280.1"/>
    </source>
</evidence>
<sequence>MIDHTDADSGVAQASALLKRHYDATAATLSRSERLIADYLLTLAPADLAFRSAGEIALATGTSDATVIRTARRLGFSGLPELKRLVNRPIATHTAPSARLNHKIKSVAPDAKAARDAVFDAAQEILESTREALDPAAIEQAVALFETSGAIWCVGIGVAEQPARHLATGLLRAGLVTHVVSSSGFDLANSMIGLRPGDSIVLFHAATRRKDVAALIAHAGSMDVSVILVSGAQLNELYRDHVAVALRSVAVASKLASWLLGAMVIGDLLTFRFSARNPERAAQTHDQLNQLRSKFE</sequence>
<protein>
    <recommendedName>
        <fullName evidence="1">HTH rpiR-type domain-containing protein</fullName>
    </recommendedName>
</protein>
<dbReference type="PROSITE" id="PS51071">
    <property type="entry name" value="HTH_RPIR"/>
    <property type="match status" value="1"/>
</dbReference>
<evidence type="ECO:0000259" key="1">
    <source>
        <dbReference type="PROSITE" id="PS51071"/>
    </source>
</evidence>
<dbReference type="Proteomes" id="UP000033411">
    <property type="component" value="Unassembled WGS sequence"/>
</dbReference>
<dbReference type="SUPFAM" id="SSF53697">
    <property type="entry name" value="SIS domain"/>
    <property type="match status" value="1"/>
</dbReference>
<dbReference type="InterPro" id="IPR009057">
    <property type="entry name" value="Homeodomain-like_sf"/>
</dbReference>
<dbReference type="AlphaFoldDB" id="A0A0F5QE91"/>
<dbReference type="SUPFAM" id="SSF46689">
    <property type="entry name" value="Homeodomain-like"/>
    <property type="match status" value="1"/>
</dbReference>
<dbReference type="InterPro" id="IPR000281">
    <property type="entry name" value="HTH_RpiR"/>
</dbReference>
<organism evidence="2 3">
    <name type="scientific">Devosia epidermidihirudinis</name>
    <dbReference type="NCBI Taxonomy" id="1293439"/>
    <lineage>
        <taxon>Bacteria</taxon>
        <taxon>Pseudomonadati</taxon>
        <taxon>Pseudomonadota</taxon>
        <taxon>Alphaproteobacteria</taxon>
        <taxon>Hyphomicrobiales</taxon>
        <taxon>Devosiaceae</taxon>
        <taxon>Devosia</taxon>
    </lineage>
</organism>
<dbReference type="OrthoDB" id="8683433at2"/>
<name>A0A0F5QE91_9HYPH</name>